<keyword evidence="2" id="KW-1185">Reference proteome</keyword>
<protein>
    <submittedName>
        <fullName evidence="1">TIGR02646 family protein</fullName>
    </submittedName>
</protein>
<dbReference type="GO" id="GO:0004519">
    <property type="term" value="F:endonuclease activity"/>
    <property type="evidence" value="ECO:0007669"/>
    <property type="project" value="InterPro"/>
</dbReference>
<name>A0A2S0WG03_9CORY</name>
<dbReference type="KEGG" id="clia:C3E79_09670"/>
<accession>A0A2S0WG03</accession>
<dbReference type="Proteomes" id="UP000244754">
    <property type="component" value="Chromosome"/>
</dbReference>
<dbReference type="InterPro" id="IPR002711">
    <property type="entry name" value="HNH"/>
</dbReference>
<dbReference type="Gene3D" id="1.10.30.50">
    <property type="match status" value="1"/>
</dbReference>
<dbReference type="AlphaFoldDB" id="A0A2S0WG03"/>
<gene>
    <name evidence="1" type="ORF">C3E79_09670</name>
</gene>
<dbReference type="RefSeq" id="WP_108404715.1">
    <property type="nucleotide sequence ID" value="NZ_CP026948.1"/>
</dbReference>
<dbReference type="GO" id="GO:0003676">
    <property type="term" value="F:nucleic acid binding"/>
    <property type="evidence" value="ECO:0007669"/>
    <property type="project" value="InterPro"/>
</dbReference>
<evidence type="ECO:0000313" key="2">
    <source>
        <dbReference type="Proteomes" id="UP000244754"/>
    </source>
</evidence>
<reference evidence="2" key="1">
    <citation type="submission" date="2018-01" db="EMBL/GenBank/DDBJ databases">
        <authorList>
            <person name="Li J."/>
        </authorList>
    </citation>
    <scope>NUCLEOTIDE SEQUENCE [LARGE SCALE GENOMIC DNA]</scope>
    <source>
        <strain evidence="2">2184</strain>
    </source>
</reference>
<organism evidence="1 2">
    <name type="scientific">Corynebacterium liangguodongii</name>
    <dbReference type="NCBI Taxonomy" id="2079535"/>
    <lineage>
        <taxon>Bacteria</taxon>
        <taxon>Bacillati</taxon>
        <taxon>Actinomycetota</taxon>
        <taxon>Actinomycetes</taxon>
        <taxon>Mycobacteriales</taxon>
        <taxon>Corynebacteriaceae</taxon>
        <taxon>Corynebacterium</taxon>
    </lineage>
</organism>
<dbReference type="NCBIfam" id="TIGR02646">
    <property type="entry name" value="retron system putative HNH endonuclease"/>
    <property type="match status" value="1"/>
</dbReference>
<dbReference type="Pfam" id="PF01844">
    <property type="entry name" value="HNH"/>
    <property type="match status" value="1"/>
</dbReference>
<dbReference type="OrthoDB" id="4427988at2"/>
<proteinExistence type="predicted"/>
<dbReference type="EMBL" id="CP026948">
    <property type="protein sequence ID" value="AWB84707.1"/>
    <property type="molecule type" value="Genomic_DNA"/>
</dbReference>
<evidence type="ECO:0000313" key="1">
    <source>
        <dbReference type="EMBL" id="AWB84707.1"/>
    </source>
</evidence>
<sequence length="191" mass="21852">MGEVARAQRAEIRSALEEMSKGGPDHLCNYCESRIGDQCHIEHLTPRSKNGKLTYSWANLFLSCNSTQHCGHYKDRAGNRGYTPADLIHPDLEDPDDFLQFSSDGKVHPRDDVSADAQRRAKETIKVLNLNCKKLVGARQNAVRSLRQQSLDDLDELEKWSVEERAEYFGIDSFENYEYPTAMRHFCTSLR</sequence>
<dbReference type="GO" id="GO:0008270">
    <property type="term" value="F:zinc ion binding"/>
    <property type="evidence" value="ECO:0007669"/>
    <property type="project" value="InterPro"/>
</dbReference>
<dbReference type="InterPro" id="IPR013467">
    <property type="entry name" value="HNH78-like"/>
</dbReference>